<dbReference type="EMBL" id="JAKWBI020000251">
    <property type="protein sequence ID" value="KAJ2897923.1"/>
    <property type="molecule type" value="Genomic_DNA"/>
</dbReference>
<dbReference type="PANTHER" id="PTHR12612">
    <property type="entry name" value="NUCLEAR TRANSPORT FACTOR 2"/>
    <property type="match status" value="1"/>
</dbReference>
<evidence type="ECO:0000313" key="6">
    <source>
        <dbReference type="EMBL" id="KAJ2897923.1"/>
    </source>
</evidence>
<protein>
    <recommendedName>
        <fullName evidence="2 4">Nuclear transport factor 2</fullName>
        <shortName evidence="4">NTF-2</shortName>
    </recommendedName>
</protein>
<dbReference type="SUPFAM" id="SSF54427">
    <property type="entry name" value="NTF2-like"/>
    <property type="match status" value="1"/>
</dbReference>
<dbReference type="PROSITE" id="PS50177">
    <property type="entry name" value="NTF2_DOMAIN"/>
    <property type="match status" value="1"/>
</dbReference>
<evidence type="ECO:0000256" key="3">
    <source>
        <dbReference type="ARBA" id="ARBA00053082"/>
    </source>
</evidence>
<dbReference type="AlphaFoldDB" id="A0AAD5WRR3"/>
<dbReference type="InterPro" id="IPR002075">
    <property type="entry name" value="NTF2_dom"/>
</dbReference>
<feature type="domain" description="NTF2" evidence="5">
    <location>
        <begin position="11"/>
        <end position="124"/>
    </location>
</feature>
<dbReference type="InterPro" id="IPR045875">
    <property type="entry name" value="NTF2"/>
</dbReference>
<comment type="function">
    <text evidence="4">Has a role in nuclear-cytoplasmic transport of proteins and mRNAs.</text>
</comment>
<name>A0AAD5WRR3_9PEZI</name>
<evidence type="ECO:0000256" key="4">
    <source>
        <dbReference type="RuleBase" id="RU369002"/>
    </source>
</evidence>
<keyword evidence="1 4" id="KW-0963">Cytoplasm</keyword>
<reference evidence="6" key="1">
    <citation type="submission" date="2022-07" db="EMBL/GenBank/DDBJ databases">
        <title>Draft genome sequence of Zalerion maritima ATCC 34329, a (micro)plastics degrading marine fungus.</title>
        <authorList>
            <person name="Paco A."/>
            <person name="Goncalves M.F.M."/>
            <person name="Rocha-Santos T.A.P."/>
            <person name="Alves A."/>
        </authorList>
    </citation>
    <scope>NUCLEOTIDE SEQUENCE</scope>
    <source>
        <strain evidence="6">ATCC 34329</strain>
    </source>
</reference>
<keyword evidence="4" id="KW-0653">Protein transport</keyword>
<dbReference type="InterPro" id="IPR018222">
    <property type="entry name" value="Nuclear_transport_factor_2_euk"/>
</dbReference>
<dbReference type="Gene3D" id="3.10.450.50">
    <property type="match status" value="1"/>
</dbReference>
<dbReference type="GO" id="GO:0005737">
    <property type="term" value="C:cytoplasm"/>
    <property type="evidence" value="ECO:0007669"/>
    <property type="project" value="UniProtKB-SubCell"/>
</dbReference>
<dbReference type="FunFam" id="3.10.450.50:FF:000005">
    <property type="entry name" value="Nuclear transport factor 2"/>
    <property type="match status" value="1"/>
</dbReference>
<keyword evidence="4" id="KW-0539">Nucleus</keyword>
<keyword evidence="4" id="KW-0813">Transport</keyword>
<gene>
    <name evidence="6" type="ORF">MKZ38_004298</name>
</gene>
<organism evidence="6 7">
    <name type="scientific">Zalerion maritima</name>
    <dbReference type="NCBI Taxonomy" id="339359"/>
    <lineage>
        <taxon>Eukaryota</taxon>
        <taxon>Fungi</taxon>
        <taxon>Dikarya</taxon>
        <taxon>Ascomycota</taxon>
        <taxon>Pezizomycotina</taxon>
        <taxon>Sordariomycetes</taxon>
        <taxon>Lulworthiomycetidae</taxon>
        <taxon>Lulworthiales</taxon>
        <taxon>Lulworthiaceae</taxon>
        <taxon>Zalerion</taxon>
    </lineage>
</organism>
<evidence type="ECO:0000256" key="1">
    <source>
        <dbReference type="ARBA" id="ARBA00022490"/>
    </source>
</evidence>
<dbReference type="Pfam" id="PF02136">
    <property type="entry name" value="NTF2"/>
    <property type="match status" value="1"/>
</dbReference>
<accession>A0AAD5WRR3</accession>
<dbReference type="CDD" id="cd00780">
    <property type="entry name" value="NTF2"/>
    <property type="match status" value="1"/>
</dbReference>
<dbReference type="GO" id="GO:0051028">
    <property type="term" value="P:mRNA transport"/>
    <property type="evidence" value="ECO:0007669"/>
    <property type="project" value="UniProtKB-UniRule"/>
</dbReference>
<evidence type="ECO:0000259" key="5">
    <source>
        <dbReference type="PROSITE" id="PS50177"/>
    </source>
</evidence>
<evidence type="ECO:0000313" key="7">
    <source>
        <dbReference type="Proteomes" id="UP001201980"/>
    </source>
</evidence>
<keyword evidence="7" id="KW-1185">Reference proteome</keyword>
<dbReference type="InterPro" id="IPR032710">
    <property type="entry name" value="NTF2-like_dom_sf"/>
</dbReference>
<dbReference type="Proteomes" id="UP001201980">
    <property type="component" value="Unassembled WGS sequence"/>
</dbReference>
<proteinExistence type="predicted"/>
<comment type="caution">
    <text evidence="6">The sequence shown here is derived from an EMBL/GenBank/DDBJ whole genome shotgun (WGS) entry which is preliminary data.</text>
</comment>
<evidence type="ECO:0000256" key="2">
    <source>
        <dbReference type="ARBA" id="ARBA00026247"/>
    </source>
</evidence>
<comment type="subcellular location">
    <subcellularLocation>
        <location evidence="4">Cytoplasm</location>
    </subcellularLocation>
    <subcellularLocation>
        <location evidence="4">Nucleus</location>
    </subcellularLocation>
</comment>
<comment type="function">
    <text evidence="3">Facilitates protein transport into the nucleus. Could be part of a multicomponent system of cytosolic factors that assemble at the pore complex during nuclear import.</text>
</comment>
<sequence>MANINPQYETIAKQFVDFYYQTFDADRAKLIDLYRPESMLTFESSSVQGAQAIVEKLSSLPFQKVAHKVGTLDSQPNPTGGAIILVTGQLLVDEEQNPMNYTQTFQLFPDDKGSFFIYNDVFKLVYG</sequence>
<dbReference type="GO" id="GO:0005635">
    <property type="term" value="C:nuclear envelope"/>
    <property type="evidence" value="ECO:0007669"/>
    <property type="project" value="UniProtKB-ARBA"/>
</dbReference>
<dbReference type="GO" id="GO:0006606">
    <property type="term" value="P:protein import into nucleus"/>
    <property type="evidence" value="ECO:0007669"/>
    <property type="project" value="UniProtKB-ARBA"/>
</dbReference>